<proteinExistence type="predicted"/>
<protein>
    <submittedName>
        <fullName evidence="2">Uncharacterized protein</fullName>
    </submittedName>
</protein>
<accession>A0A2N9AYU0</accession>
<dbReference type="Proteomes" id="UP000233769">
    <property type="component" value="Chromosome tk0001"/>
</dbReference>
<name>A0A2N9AYU0_METEX</name>
<dbReference type="AlphaFoldDB" id="A0A2N9AYU0"/>
<dbReference type="EMBL" id="LT962688">
    <property type="protein sequence ID" value="SOR32476.1"/>
    <property type="molecule type" value="Genomic_DNA"/>
</dbReference>
<feature type="region of interest" description="Disordered" evidence="1">
    <location>
        <begin position="1"/>
        <end position="43"/>
    </location>
</feature>
<gene>
    <name evidence="2" type="ORF">TK0001_5917</name>
</gene>
<evidence type="ECO:0000313" key="3">
    <source>
        <dbReference type="Proteomes" id="UP000233769"/>
    </source>
</evidence>
<evidence type="ECO:0000313" key="2">
    <source>
        <dbReference type="EMBL" id="SOR32476.1"/>
    </source>
</evidence>
<reference evidence="3" key="1">
    <citation type="submission" date="2017-10" db="EMBL/GenBank/DDBJ databases">
        <authorList>
            <person name="Regsiter A."/>
            <person name="William W."/>
        </authorList>
    </citation>
    <scope>NUCLEOTIDE SEQUENCE [LARGE SCALE GENOMIC DNA]</scope>
</reference>
<sequence>MAPQKAARRGLWLSPANKRSTDGGTAPGDRTPAAPARSSGLPFVPTRLISNPAVPFDQARTPTSHQLAKGINLRGEYTLHIFPEKVSQLRWT</sequence>
<organism evidence="2 3">
    <name type="scientific">Methylorubrum extorquens</name>
    <name type="common">Methylobacterium dichloromethanicum</name>
    <name type="synonym">Methylobacterium extorquens</name>
    <dbReference type="NCBI Taxonomy" id="408"/>
    <lineage>
        <taxon>Bacteria</taxon>
        <taxon>Pseudomonadati</taxon>
        <taxon>Pseudomonadota</taxon>
        <taxon>Alphaproteobacteria</taxon>
        <taxon>Hyphomicrobiales</taxon>
        <taxon>Methylobacteriaceae</taxon>
        <taxon>Methylorubrum</taxon>
    </lineage>
</organism>
<evidence type="ECO:0000256" key="1">
    <source>
        <dbReference type="SAM" id="MobiDB-lite"/>
    </source>
</evidence>